<dbReference type="EMBL" id="QDEB01129232">
    <property type="protein sequence ID" value="RZB39318.1"/>
    <property type="molecule type" value="Genomic_DNA"/>
</dbReference>
<name>A0A482V826_ASBVE</name>
<sequence>MAGVCGILHNTLIYREVLCRTHSPDSVKHVDLLEGPDLVVGGQQMQGMTVFCVFLC</sequence>
<proteinExistence type="predicted"/>
<accession>A0A482V826</accession>
<comment type="caution">
    <text evidence="1">The sequence shown here is derived from an EMBL/GenBank/DDBJ whole genome shotgun (WGS) entry which is preliminary data.</text>
</comment>
<reference evidence="1 2" key="1">
    <citation type="submission" date="2017-03" db="EMBL/GenBank/DDBJ databases">
        <title>Genome of the blue death feigning beetle - Asbolus verrucosus.</title>
        <authorList>
            <person name="Rider S.D."/>
        </authorList>
    </citation>
    <scope>NUCLEOTIDE SEQUENCE [LARGE SCALE GENOMIC DNA]</scope>
    <source>
        <strain evidence="1">Butters</strain>
        <tissue evidence="1">Head and leg muscle</tissue>
    </source>
</reference>
<dbReference type="AlphaFoldDB" id="A0A482V826"/>
<keyword evidence="2" id="KW-1185">Reference proteome</keyword>
<protein>
    <submittedName>
        <fullName evidence="1">Uncharacterized protein</fullName>
    </submittedName>
</protein>
<evidence type="ECO:0000313" key="1">
    <source>
        <dbReference type="EMBL" id="RZB39318.1"/>
    </source>
</evidence>
<evidence type="ECO:0000313" key="2">
    <source>
        <dbReference type="Proteomes" id="UP000292052"/>
    </source>
</evidence>
<gene>
    <name evidence="1" type="ORF">BDFB_015185</name>
</gene>
<dbReference type="Proteomes" id="UP000292052">
    <property type="component" value="Unassembled WGS sequence"/>
</dbReference>
<organism evidence="1 2">
    <name type="scientific">Asbolus verrucosus</name>
    <name type="common">Desert ironclad beetle</name>
    <dbReference type="NCBI Taxonomy" id="1661398"/>
    <lineage>
        <taxon>Eukaryota</taxon>
        <taxon>Metazoa</taxon>
        <taxon>Ecdysozoa</taxon>
        <taxon>Arthropoda</taxon>
        <taxon>Hexapoda</taxon>
        <taxon>Insecta</taxon>
        <taxon>Pterygota</taxon>
        <taxon>Neoptera</taxon>
        <taxon>Endopterygota</taxon>
        <taxon>Coleoptera</taxon>
        <taxon>Polyphaga</taxon>
        <taxon>Cucujiformia</taxon>
        <taxon>Tenebrionidae</taxon>
        <taxon>Pimeliinae</taxon>
        <taxon>Asbolus</taxon>
    </lineage>
</organism>